<organism evidence="2 3">
    <name type="scientific">Acacia crassicarpa</name>
    <name type="common">northern wattle</name>
    <dbReference type="NCBI Taxonomy" id="499986"/>
    <lineage>
        <taxon>Eukaryota</taxon>
        <taxon>Viridiplantae</taxon>
        <taxon>Streptophyta</taxon>
        <taxon>Embryophyta</taxon>
        <taxon>Tracheophyta</taxon>
        <taxon>Spermatophyta</taxon>
        <taxon>Magnoliopsida</taxon>
        <taxon>eudicotyledons</taxon>
        <taxon>Gunneridae</taxon>
        <taxon>Pentapetalae</taxon>
        <taxon>rosids</taxon>
        <taxon>fabids</taxon>
        <taxon>Fabales</taxon>
        <taxon>Fabaceae</taxon>
        <taxon>Caesalpinioideae</taxon>
        <taxon>mimosoid clade</taxon>
        <taxon>Acacieae</taxon>
        <taxon>Acacia</taxon>
    </lineage>
</organism>
<comment type="caution">
    <text evidence="2">The sequence shown here is derived from an EMBL/GenBank/DDBJ whole genome shotgun (WGS) entry which is preliminary data.</text>
</comment>
<dbReference type="PANTHER" id="PTHR35218">
    <property type="entry name" value="RNASE H DOMAIN-CONTAINING PROTEIN"/>
    <property type="match status" value="1"/>
</dbReference>
<dbReference type="InterPro" id="IPR036691">
    <property type="entry name" value="Endo/exonu/phosph_ase_sf"/>
</dbReference>
<name>A0AAE1N163_9FABA</name>
<keyword evidence="3" id="KW-1185">Reference proteome</keyword>
<protein>
    <recommendedName>
        <fullName evidence="1">Endonuclease/exonuclease/phosphatase domain-containing protein</fullName>
    </recommendedName>
</protein>
<feature type="domain" description="Endonuclease/exonuclease/phosphatase" evidence="1">
    <location>
        <begin position="4"/>
        <end position="200"/>
    </location>
</feature>
<accession>A0AAE1N163</accession>
<evidence type="ECO:0000313" key="2">
    <source>
        <dbReference type="EMBL" id="KAK4281213.1"/>
    </source>
</evidence>
<dbReference type="Gene3D" id="3.60.10.10">
    <property type="entry name" value="Endonuclease/exonuclease/phosphatase"/>
    <property type="match status" value="1"/>
</dbReference>
<sequence>MIIASWNCRGAGRQNFPLTIKDIVNKYCINILCLMELRISGNRADKVCCRKLGFGHWIWVEASGFSRGIWILWNSDTFDVTYLTSSTQLLHCQIKELDNNTTSLLTIVYGETTLIGRTGLWNSLRLLATNSALPWLVLGDFNTYLSPNDKLGGAYPPWASMHQFCDCIDNNGLIEAKILGEKFTWERRGLKERLDWVFTNFSWINSFPTFTV</sequence>
<gene>
    <name evidence="2" type="ORF">QN277_012735</name>
</gene>
<evidence type="ECO:0000313" key="3">
    <source>
        <dbReference type="Proteomes" id="UP001293593"/>
    </source>
</evidence>
<dbReference type="GO" id="GO:0003824">
    <property type="term" value="F:catalytic activity"/>
    <property type="evidence" value="ECO:0007669"/>
    <property type="project" value="InterPro"/>
</dbReference>
<dbReference type="InterPro" id="IPR005135">
    <property type="entry name" value="Endo/exonuclease/phosphatase"/>
</dbReference>
<dbReference type="Pfam" id="PF03372">
    <property type="entry name" value="Exo_endo_phos"/>
    <property type="match status" value="1"/>
</dbReference>
<dbReference type="PANTHER" id="PTHR35218:SF9">
    <property type="entry name" value="ENDONUCLEASE_EXONUCLEASE_PHOSPHATASE DOMAIN-CONTAINING PROTEIN"/>
    <property type="match status" value="1"/>
</dbReference>
<dbReference type="Proteomes" id="UP001293593">
    <property type="component" value="Unassembled WGS sequence"/>
</dbReference>
<dbReference type="EMBL" id="JAWXYG010000002">
    <property type="protein sequence ID" value="KAK4281213.1"/>
    <property type="molecule type" value="Genomic_DNA"/>
</dbReference>
<dbReference type="AlphaFoldDB" id="A0AAE1N163"/>
<proteinExistence type="predicted"/>
<evidence type="ECO:0000259" key="1">
    <source>
        <dbReference type="Pfam" id="PF03372"/>
    </source>
</evidence>
<reference evidence="2" key="1">
    <citation type="submission" date="2023-10" db="EMBL/GenBank/DDBJ databases">
        <title>Chromosome-level genome of the transformable northern wattle, Acacia crassicarpa.</title>
        <authorList>
            <person name="Massaro I."/>
            <person name="Sinha N.R."/>
            <person name="Poethig S."/>
            <person name="Leichty A.R."/>
        </authorList>
    </citation>
    <scope>NUCLEOTIDE SEQUENCE</scope>
    <source>
        <strain evidence="2">Acra3RX</strain>
        <tissue evidence="2">Leaf</tissue>
    </source>
</reference>
<dbReference type="SUPFAM" id="SSF56219">
    <property type="entry name" value="DNase I-like"/>
    <property type="match status" value="1"/>
</dbReference>